<keyword evidence="8" id="KW-1185">Reference proteome</keyword>
<dbReference type="GO" id="GO:0022857">
    <property type="term" value="F:transmembrane transporter activity"/>
    <property type="evidence" value="ECO:0007669"/>
    <property type="project" value="InterPro"/>
</dbReference>
<protein>
    <recommendedName>
        <fullName evidence="6">Major facilitator superfamily (MFS) profile domain-containing protein</fullName>
    </recommendedName>
</protein>
<evidence type="ECO:0000313" key="7">
    <source>
        <dbReference type="EMBL" id="KXN64571.1"/>
    </source>
</evidence>
<accession>A0A137NPA8</accession>
<keyword evidence="3 5" id="KW-1133">Transmembrane helix</keyword>
<dbReference type="Gene3D" id="1.20.1250.20">
    <property type="entry name" value="MFS general substrate transporter like domains"/>
    <property type="match status" value="1"/>
</dbReference>
<dbReference type="Pfam" id="PF00083">
    <property type="entry name" value="Sugar_tr"/>
    <property type="match status" value="1"/>
</dbReference>
<evidence type="ECO:0000256" key="4">
    <source>
        <dbReference type="ARBA" id="ARBA00023136"/>
    </source>
</evidence>
<dbReference type="STRING" id="796925.A0A137NPA8"/>
<dbReference type="EMBL" id="KQ965420">
    <property type="protein sequence ID" value="KXN64571.1"/>
    <property type="molecule type" value="Genomic_DNA"/>
</dbReference>
<dbReference type="PANTHER" id="PTHR23501">
    <property type="entry name" value="MAJOR FACILITATOR SUPERFAMILY"/>
    <property type="match status" value="1"/>
</dbReference>
<evidence type="ECO:0000256" key="5">
    <source>
        <dbReference type="SAM" id="Phobius"/>
    </source>
</evidence>
<reference evidence="7 8" key="1">
    <citation type="journal article" date="2015" name="Genome Biol. Evol.">
        <title>Phylogenomic analyses indicate that early fungi evolved digesting cell walls of algal ancestors of land plants.</title>
        <authorList>
            <person name="Chang Y."/>
            <person name="Wang S."/>
            <person name="Sekimoto S."/>
            <person name="Aerts A.L."/>
            <person name="Choi C."/>
            <person name="Clum A."/>
            <person name="LaButti K.M."/>
            <person name="Lindquist E.A."/>
            <person name="Yee Ngan C."/>
            <person name="Ohm R.A."/>
            <person name="Salamov A.A."/>
            <person name="Grigoriev I.V."/>
            <person name="Spatafora J.W."/>
            <person name="Berbee M.L."/>
        </authorList>
    </citation>
    <scope>NUCLEOTIDE SEQUENCE [LARGE SCALE GENOMIC DNA]</scope>
    <source>
        <strain evidence="7 8">NRRL 28638</strain>
    </source>
</reference>
<dbReference type="OrthoDB" id="4078873at2759"/>
<dbReference type="AlphaFoldDB" id="A0A137NPA8"/>
<gene>
    <name evidence="7" type="ORF">CONCODRAFT_14279</name>
</gene>
<evidence type="ECO:0000313" key="8">
    <source>
        <dbReference type="Proteomes" id="UP000070444"/>
    </source>
</evidence>
<dbReference type="OMA" id="THEPSSM"/>
<feature type="transmembrane region" description="Helical" evidence="5">
    <location>
        <begin position="75"/>
        <end position="97"/>
    </location>
</feature>
<dbReference type="GO" id="GO:0005886">
    <property type="term" value="C:plasma membrane"/>
    <property type="evidence" value="ECO:0007669"/>
    <property type="project" value="TreeGrafter"/>
</dbReference>
<dbReference type="Proteomes" id="UP000070444">
    <property type="component" value="Unassembled WGS sequence"/>
</dbReference>
<evidence type="ECO:0000256" key="2">
    <source>
        <dbReference type="ARBA" id="ARBA00022692"/>
    </source>
</evidence>
<feature type="transmembrane region" description="Helical" evidence="5">
    <location>
        <begin position="168"/>
        <end position="186"/>
    </location>
</feature>
<dbReference type="InterPro" id="IPR036259">
    <property type="entry name" value="MFS_trans_sf"/>
</dbReference>
<name>A0A137NPA8_CONC2</name>
<keyword evidence="2 5" id="KW-0812">Transmembrane</keyword>
<keyword evidence="4 5" id="KW-0472">Membrane</keyword>
<evidence type="ECO:0000259" key="6">
    <source>
        <dbReference type="PROSITE" id="PS50850"/>
    </source>
</evidence>
<evidence type="ECO:0000256" key="3">
    <source>
        <dbReference type="ARBA" id="ARBA00022989"/>
    </source>
</evidence>
<evidence type="ECO:0000256" key="1">
    <source>
        <dbReference type="ARBA" id="ARBA00004141"/>
    </source>
</evidence>
<feature type="transmembrane region" description="Helical" evidence="5">
    <location>
        <begin position="42"/>
        <end position="63"/>
    </location>
</feature>
<organism evidence="7 8">
    <name type="scientific">Conidiobolus coronatus (strain ATCC 28846 / CBS 209.66 / NRRL 28638)</name>
    <name type="common">Delacroixia coronata</name>
    <dbReference type="NCBI Taxonomy" id="796925"/>
    <lineage>
        <taxon>Eukaryota</taxon>
        <taxon>Fungi</taxon>
        <taxon>Fungi incertae sedis</taxon>
        <taxon>Zoopagomycota</taxon>
        <taxon>Entomophthoromycotina</taxon>
        <taxon>Entomophthoromycetes</taxon>
        <taxon>Entomophthorales</taxon>
        <taxon>Ancylistaceae</taxon>
        <taxon>Conidiobolus</taxon>
    </lineage>
</organism>
<dbReference type="InterPro" id="IPR005828">
    <property type="entry name" value="MFS_sugar_transport-like"/>
</dbReference>
<dbReference type="SUPFAM" id="SSF103473">
    <property type="entry name" value="MFS general substrate transporter"/>
    <property type="match status" value="1"/>
</dbReference>
<dbReference type="InterPro" id="IPR020846">
    <property type="entry name" value="MFS_dom"/>
</dbReference>
<dbReference type="PANTHER" id="PTHR23501:SF87">
    <property type="entry name" value="SIDEROPHORE IRON TRANSPORTER 2"/>
    <property type="match status" value="1"/>
</dbReference>
<comment type="subcellular location">
    <subcellularLocation>
        <location evidence="1">Membrane</location>
        <topology evidence="1">Multi-pass membrane protein</topology>
    </subcellularLocation>
</comment>
<feature type="domain" description="Major facilitator superfamily (MFS) profile" evidence="6">
    <location>
        <begin position="26"/>
        <end position="211"/>
    </location>
</feature>
<dbReference type="PROSITE" id="PS50850">
    <property type="entry name" value="MFS"/>
    <property type="match status" value="1"/>
</dbReference>
<sequence length="211" mass="22973">MYNEAESNSSENSMRSGTAIVTHEPSSMILKMSQIKTRSDSIIIYGGLLLLGIIISTVLITMLQIEWKITSSFQAFDIGPIITIIKGLLGTLIIPLFSNLSNIHGRAPIYTCVILIWIIGNFCMSSSSSFLNYSIGSVIGGLGETGNTLLVPIILADFLSPKDRGFGFILYTLPDLIALGVSLPVIEIAERGENWRLLLNIFGGYRQKQGA</sequence>
<proteinExistence type="predicted"/>